<dbReference type="Pfam" id="PF00691">
    <property type="entry name" value="OmpA"/>
    <property type="match status" value="1"/>
</dbReference>
<dbReference type="EMBL" id="FQZN01000010">
    <property type="protein sequence ID" value="SHI89027.1"/>
    <property type="molecule type" value="Genomic_DNA"/>
</dbReference>
<dbReference type="Gene3D" id="3.30.1330.60">
    <property type="entry name" value="OmpA-like domain"/>
    <property type="match status" value="1"/>
</dbReference>
<evidence type="ECO:0000256" key="1">
    <source>
        <dbReference type="ARBA" id="ARBA00004370"/>
    </source>
</evidence>
<dbReference type="GO" id="GO:0009279">
    <property type="term" value="C:cell outer membrane"/>
    <property type="evidence" value="ECO:0007669"/>
    <property type="project" value="InterPro"/>
</dbReference>
<dbReference type="InterPro" id="IPR006690">
    <property type="entry name" value="OMPA-like_CS"/>
</dbReference>
<dbReference type="PROSITE" id="PS51123">
    <property type="entry name" value="OMPA_2"/>
    <property type="match status" value="1"/>
</dbReference>
<evidence type="ECO:0000313" key="8">
    <source>
        <dbReference type="Proteomes" id="UP000184192"/>
    </source>
</evidence>
<sequence>MKSKLVILSLLLAGTAVSAGAQTKEKYYSEKFKDNIFISAGVGAQACVNPDNFDYGIGNAITPLIHVSVGKLFNPIWGVRGQVAGLWSTLYSERGQVEGTYAEVKNKKYFTLRADAMYNLSNSICGYNPDRLFTLSVFAGPGLTFAKTYGKQDKLNALINGSVGLMGQFNVNKYLDINIEARGEVSPSIFGSQSSAYTDGAVSLTAGVTYTFGGKNFVSCGAKVDQNAINNEVNKYRSELAQAQADLANAKNAMSNSSKPVTKEVVKEIQVAGPRAVFFKLGSARIDDYGMVNIQLAAKILKANPDKKYKIAGYADKATGSASVNQKLSEKRAQAVYDALVKEGVSEDQIELVGFGGTANMFSKDYLNRVVILE</sequence>
<dbReference type="AlphaFoldDB" id="A0A1M6EUB2"/>
<gene>
    <name evidence="7" type="ORF">SAMN05444350_11070</name>
</gene>
<dbReference type="PANTHER" id="PTHR30329">
    <property type="entry name" value="STATOR ELEMENT OF FLAGELLAR MOTOR COMPLEX"/>
    <property type="match status" value="1"/>
</dbReference>
<accession>A0A1M6EUB2</accession>
<evidence type="ECO:0000256" key="4">
    <source>
        <dbReference type="SAM" id="Coils"/>
    </source>
</evidence>
<name>A0A1M6EUB2_9BACE</name>
<keyword evidence="5" id="KW-0732">Signal</keyword>
<evidence type="ECO:0000256" key="5">
    <source>
        <dbReference type="SAM" id="SignalP"/>
    </source>
</evidence>
<feature type="chain" id="PRO_5009917206" evidence="5">
    <location>
        <begin position="22"/>
        <end position="374"/>
    </location>
</feature>
<organism evidence="7 8">
    <name type="scientific">Bacteroides stercorirosoris</name>
    <dbReference type="NCBI Taxonomy" id="871324"/>
    <lineage>
        <taxon>Bacteria</taxon>
        <taxon>Pseudomonadati</taxon>
        <taxon>Bacteroidota</taxon>
        <taxon>Bacteroidia</taxon>
        <taxon>Bacteroidales</taxon>
        <taxon>Bacteroidaceae</taxon>
        <taxon>Bacteroides</taxon>
    </lineage>
</organism>
<dbReference type="InterPro" id="IPR050330">
    <property type="entry name" value="Bact_OuterMem_StrucFunc"/>
</dbReference>
<comment type="subcellular location">
    <subcellularLocation>
        <location evidence="1">Membrane</location>
    </subcellularLocation>
</comment>
<dbReference type="Proteomes" id="UP000184192">
    <property type="component" value="Unassembled WGS sequence"/>
</dbReference>
<proteinExistence type="predicted"/>
<evidence type="ECO:0000313" key="7">
    <source>
        <dbReference type="EMBL" id="SHI89027.1"/>
    </source>
</evidence>
<evidence type="ECO:0000259" key="6">
    <source>
        <dbReference type="PROSITE" id="PS51123"/>
    </source>
</evidence>
<keyword evidence="2 3" id="KW-0472">Membrane</keyword>
<dbReference type="SUPFAM" id="SSF103088">
    <property type="entry name" value="OmpA-like"/>
    <property type="match status" value="1"/>
</dbReference>
<evidence type="ECO:0000256" key="2">
    <source>
        <dbReference type="ARBA" id="ARBA00023136"/>
    </source>
</evidence>
<feature type="signal peptide" evidence="5">
    <location>
        <begin position="1"/>
        <end position="21"/>
    </location>
</feature>
<keyword evidence="8" id="KW-1185">Reference proteome</keyword>
<dbReference type="PROSITE" id="PS01068">
    <property type="entry name" value="OMPA_1"/>
    <property type="match status" value="1"/>
</dbReference>
<dbReference type="GeneID" id="92712028"/>
<keyword evidence="4" id="KW-0175">Coiled coil</keyword>
<evidence type="ECO:0000256" key="3">
    <source>
        <dbReference type="PROSITE-ProRule" id="PRU00473"/>
    </source>
</evidence>
<dbReference type="CDD" id="cd07185">
    <property type="entry name" value="OmpA_C-like"/>
    <property type="match status" value="1"/>
</dbReference>
<dbReference type="RefSeq" id="WP_025835507.1">
    <property type="nucleotide sequence ID" value="NZ_FQZN01000010.1"/>
</dbReference>
<reference evidence="8" key="1">
    <citation type="submission" date="2016-11" db="EMBL/GenBank/DDBJ databases">
        <authorList>
            <person name="Varghese N."/>
            <person name="Submissions S."/>
        </authorList>
    </citation>
    <scope>NUCLEOTIDE SEQUENCE [LARGE SCALE GENOMIC DNA]</scope>
    <source>
        <strain evidence="8">DSM 26884</strain>
    </source>
</reference>
<protein>
    <submittedName>
        <fullName evidence="7">Outer membrane protein OmpA</fullName>
    </submittedName>
</protein>
<dbReference type="InterPro" id="IPR036737">
    <property type="entry name" value="OmpA-like_sf"/>
</dbReference>
<feature type="coiled-coil region" evidence="4">
    <location>
        <begin position="226"/>
        <end position="253"/>
    </location>
</feature>
<dbReference type="PANTHER" id="PTHR30329:SF21">
    <property type="entry name" value="LIPOPROTEIN YIAD-RELATED"/>
    <property type="match status" value="1"/>
</dbReference>
<dbReference type="eggNOG" id="COG2885">
    <property type="taxonomic scope" value="Bacteria"/>
</dbReference>
<feature type="domain" description="OmpA-like" evidence="6">
    <location>
        <begin position="266"/>
        <end position="374"/>
    </location>
</feature>
<dbReference type="InterPro" id="IPR006665">
    <property type="entry name" value="OmpA-like"/>
</dbReference>